<name>H6N687_MYCHN</name>
<dbReference type="AlphaFoldDB" id="H6N687"/>
<sequence length="208" mass="23068">MNKLIPASLGLVGAGSLGIGGWIAFKPKMINPYKEKYKTAIIEEKSSLWETKFLALKGKSPINEKLKKAAGTSESEDIRKGKHKEGCREIYESSTQDSKYLDDFKQYCSKNNGDVLSSGWISEVPTSSITSTSSSKWHGKLTSLKNNKDRETHPFLKSLATKLTGDTFNKTQGDELKGWCDSQKGEIFLGDKDHSFQLIKSYCVEGNA</sequence>
<proteinExistence type="predicted"/>
<dbReference type="OrthoDB" id="9824551at2"/>
<evidence type="ECO:0000313" key="2">
    <source>
        <dbReference type="Proteomes" id="UP000009135"/>
    </source>
</evidence>
<protein>
    <submittedName>
        <fullName evidence="1">Uncharacterized protein</fullName>
    </submittedName>
</protein>
<dbReference type="STRING" id="1111676.MHC_01465"/>
<organism evidence="1 2">
    <name type="scientific">Mycoplasma haemocanis (strain Illinois)</name>
    <dbReference type="NCBI Taxonomy" id="1111676"/>
    <lineage>
        <taxon>Bacteria</taxon>
        <taxon>Bacillati</taxon>
        <taxon>Mycoplasmatota</taxon>
        <taxon>Mollicutes</taxon>
        <taxon>Mycoplasmataceae</taxon>
        <taxon>Mycoplasma</taxon>
    </lineage>
</organism>
<dbReference type="Proteomes" id="UP000009135">
    <property type="component" value="Chromosome"/>
</dbReference>
<accession>H6N687</accession>
<dbReference type="HOGENOM" id="CLU_096783_0_0_14"/>
<dbReference type="EMBL" id="CP003199">
    <property type="protein sequence ID" value="AEW45159.1"/>
    <property type="molecule type" value="Genomic_DNA"/>
</dbReference>
<evidence type="ECO:0000313" key="1">
    <source>
        <dbReference type="EMBL" id="AEW45159.1"/>
    </source>
</evidence>
<gene>
    <name evidence="1" type="ordered locus">MHC_01465</name>
</gene>
<dbReference type="KEGG" id="mhe:MHC_01465"/>
<keyword evidence="2" id="KW-1185">Reference proteome</keyword>
<reference evidence="1 2" key="1">
    <citation type="journal article" date="2012" name="J. Bacteriol.">
        <title>Complete genome sequence of Mycoplasma haemocanis strain Illinois.</title>
        <authorList>
            <person name="do Nascimento N.C."/>
            <person name="Guimaraes A.M."/>
            <person name="Santos A.P."/>
            <person name="Sanmiguel P.J."/>
            <person name="Messick J.B."/>
        </authorList>
    </citation>
    <scope>NUCLEOTIDE SEQUENCE [LARGE SCALE GENOMIC DNA]</scope>
    <source>
        <strain evidence="1 2">Illinois</strain>
    </source>
</reference>